<dbReference type="InterPro" id="IPR011009">
    <property type="entry name" value="Kinase-like_dom_sf"/>
</dbReference>
<dbReference type="PANTHER" id="PTHR12149:SF8">
    <property type="entry name" value="PROTEIN-RIBULOSAMINE 3-KINASE"/>
    <property type="match status" value="1"/>
</dbReference>
<dbReference type="RefSeq" id="WP_128525525.1">
    <property type="nucleotide sequence ID" value="NZ_CANLVY010000001.1"/>
</dbReference>
<reference evidence="2 3" key="1">
    <citation type="submission" date="2018-01" db="EMBL/GenBank/DDBJ databases">
        <title>The whole genome sequencing and assembly of Halobacillus litoralis ERB031 strain.</title>
        <authorList>
            <person name="Lee S.-J."/>
            <person name="Park M.-K."/>
            <person name="Kim J.-Y."/>
            <person name="Lee Y.-J."/>
            <person name="Yi H."/>
            <person name="Bahn Y.-S."/>
            <person name="Kim J.F."/>
            <person name="Lee D.-W."/>
        </authorList>
    </citation>
    <scope>NUCLEOTIDE SEQUENCE [LARGE SCALE GENOMIC DNA]</scope>
    <source>
        <strain evidence="2 3">ERB 031</strain>
    </source>
</reference>
<accession>A0A410MEY0</accession>
<dbReference type="Proteomes" id="UP000287756">
    <property type="component" value="Chromosome"/>
</dbReference>
<evidence type="ECO:0000313" key="2">
    <source>
        <dbReference type="EMBL" id="QAS53247.1"/>
    </source>
</evidence>
<name>A0A410MEY0_9BACI</name>
<dbReference type="SUPFAM" id="SSF56112">
    <property type="entry name" value="Protein kinase-like (PK-like)"/>
    <property type="match status" value="1"/>
</dbReference>
<keyword evidence="1 2" id="KW-0418">Kinase</keyword>
<proteinExistence type="inferred from homology"/>
<dbReference type="EMBL" id="CP026118">
    <property type="protein sequence ID" value="QAS53247.1"/>
    <property type="molecule type" value="Genomic_DNA"/>
</dbReference>
<dbReference type="Pfam" id="PF03881">
    <property type="entry name" value="Fructosamin_kin"/>
    <property type="match status" value="1"/>
</dbReference>
<gene>
    <name evidence="2" type="ORF">HLI_14130</name>
</gene>
<dbReference type="PIRSF" id="PIRSF006221">
    <property type="entry name" value="Ketosamine-3-kinase"/>
    <property type="match status" value="1"/>
</dbReference>
<dbReference type="KEGG" id="hli:HLI_14130"/>
<comment type="similarity">
    <text evidence="1">Belongs to the fructosamine kinase family.</text>
</comment>
<dbReference type="InterPro" id="IPR016477">
    <property type="entry name" value="Fructo-/Ketosamine-3-kinase"/>
</dbReference>
<dbReference type="AlphaFoldDB" id="A0A410MEY0"/>
<keyword evidence="1" id="KW-0808">Transferase</keyword>
<evidence type="ECO:0000313" key="3">
    <source>
        <dbReference type="Proteomes" id="UP000287756"/>
    </source>
</evidence>
<dbReference type="Gene3D" id="3.90.1200.10">
    <property type="match status" value="1"/>
</dbReference>
<dbReference type="OrthoDB" id="5291879at2"/>
<dbReference type="Gene3D" id="3.30.200.20">
    <property type="entry name" value="Phosphorylase Kinase, domain 1"/>
    <property type="match status" value="1"/>
</dbReference>
<evidence type="ECO:0000256" key="1">
    <source>
        <dbReference type="PIRNR" id="PIRNR006221"/>
    </source>
</evidence>
<dbReference type="GO" id="GO:0016301">
    <property type="term" value="F:kinase activity"/>
    <property type="evidence" value="ECO:0007669"/>
    <property type="project" value="UniProtKB-UniRule"/>
</dbReference>
<organism evidence="2 3">
    <name type="scientific">Halobacillus litoralis</name>
    <dbReference type="NCBI Taxonomy" id="45668"/>
    <lineage>
        <taxon>Bacteria</taxon>
        <taxon>Bacillati</taxon>
        <taxon>Bacillota</taxon>
        <taxon>Bacilli</taxon>
        <taxon>Bacillales</taxon>
        <taxon>Bacillaceae</taxon>
        <taxon>Halobacillus</taxon>
    </lineage>
</organism>
<protein>
    <submittedName>
        <fullName evidence="2">Fructosamine kinase</fullName>
    </submittedName>
</protein>
<sequence length="287" mass="33066">METFIRETLDKLGDSSSIITSKHVTGGDINQTFYVKTESQPYFIKINENVPPHFFRAEAKGLEIIRNSQTIEVPDVYHFDEPQDSEKASLAMEWIETGTSASNDLLGQQVAQMHEQTTDKFGFHEPTFVGELDQPNEWCDSWTEYYARFRLLQQTEVGVANGTIGKQRRIHLEKLIDRLDTWIPSKPKASLLHGDLWGGNWMTDSAGTPLLIDPSVLYGDHAFELAFTELFGGFSQSFYDHYKEVFPLPDYYEDTKPLYQLFYLLVHLNIFGEPYGKSVDRILKRYI</sequence>
<dbReference type="PANTHER" id="PTHR12149">
    <property type="entry name" value="FRUCTOSAMINE 3 KINASE-RELATED PROTEIN"/>
    <property type="match status" value="1"/>
</dbReference>